<reference evidence="1 2" key="1">
    <citation type="submission" date="2008-12" db="EMBL/GenBank/DDBJ databases">
        <authorList>
            <person name="Fulton L."/>
            <person name="Clifton S."/>
            <person name="Fulton B."/>
            <person name="Xu J."/>
            <person name="Minx P."/>
            <person name="Pepin K.H."/>
            <person name="Johnson M."/>
            <person name="Bhonagiri V."/>
            <person name="Nash W.E."/>
            <person name="Mardis E.R."/>
            <person name="Wilson R.K."/>
        </authorList>
    </citation>
    <scope>NUCLEOTIDE SEQUENCE [LARGE SCALE GENOMIC DNA]</scope>
    <source>
        <strain evidence="1 2">DSM 12042</strain>
    </source>
</reference>
<name>B9Y9N1_9FIRM</name>
<sequence>MIVTYEMLKSNLNLYQGRIISYGSEKKMCFNEKDLKKMLQ</sequence>
<accession>B9Y9N1</accession>
<organism evidence="1 2">
    <name type="scientific">Holdemania filiformis DSM 12042</name>
    <dbReference type="NCBI Taxonomy" id="545696"/>
    <lineage>
        <taxon>Bacteria</taxon>
        <taxon>Bacillati</taxon>
        <taxon>Bacillota</taxon>
        <taxon>Erysipelotrichia</taxon>
        <taxon>Erysipelotrichales</taxon>
        <taxon>Erysipelotrichaceae</taxon>
        <taxon>Holdemania</taxon>
    </lineage>
</organism>
<dbReference type="STRING" id="545696.HOLDEFILI_02538"/>
<reference evidence="1 2" key="2">
    <citation type="submission" date="2009-02" db="EMBL/GenBank/DDBJ databases">
        <title>Draft genome sequence of Holdemania filiformis DSM 12042.</title>
        <authorList>
            <person name="Sudarsanam P."/>
            <person name="Ley R."/>
            <person name="Guruge J."/>
            <person name="Turnbaugh P.J."/>
            <person name="Mahowald M."/>
            <person name="Liep D."/>
            <person name="Gordon J."/>
        </authorList>
    </citation>
    <scope>NUCLEOTIDE SEQUENCE [LARGE SCALE GENOMIC DNA]</scope>
    <source>
        <strain evidence="1 2">DSM 12042</strain>
    </source>
</reference>
<gene>
    <name evidence="1" type="ORF">HOLDEFILI_02538</name>
</gene>
<dbReference type="Proteomes" id="UP000005950">
    <property type="component" value="Unassembled WGS sequence"/>
</dbReference>
<dbReference type="HOGENOM" id="CLU_3290794_0_0_9"/>
<comment type="caution">
    <text evidence="1">The sequence shown here is derived from an EMBL/GenBank/DDBJ whole genome shotgun (WGS) entry which is preliminary data.</text>
</comment>
<dbReference type="AlphaFoldDB" id="B9Y9N1"/>
<proteinExistence type="predicted"/>
<dbReference type="EMBL" id="ACCF01000144">
    <property type="protein sequence ID" value="EEF67374.1"/>
    <property type="molecule type" value="Genomic_DNA"/>
</dbReference>
<protein>
    <submittedName>
        <fullName evidence="1">Uncharacterized protein</fullName>
    </submittedName>
</protein>
<evidence type="ECO:0000313" key="2">
    <source>
        <dbReference type="Proteomes" id="UP000005950"/>
    </source>
</evidence>
<evidence type="ECO:0000313" key="1">
    <source>
        <dbReference type="EMBL" id="EEF67374.1"/>
    </source>
</evidence>